<dbReference type="Pfam" id="PF04055">
    <property type="entry name" value="Radical_SAM"/>
    <property type="match status" value="1"/>
</dbReference>
<evidence type="ECO:0000313" key="9">
    <source>
        <dbReference type="Proteomes" id="UP000248168"/>
    </source>
</evidence>
<dbReference type="PIRSF" id="PIRSF037420">
    <property type="entry name" value="PQQ_syn_pqqE"/>
    <property type="match status" value="1"/>
</dbReference>
<dbReference type="InterPro" id="IPR050377">
    <property type="entry name" value="Radical_SAM_PqqE_MftC-like"/>
</dbReference>
<comment type="cofactor">
    <cofactor evidence="1">
        <name>[4Fe-4S] cluster</name>
        <dbReference type="ChEBI" id="CHEBI:49883"/>
    </cofactor>
</comment>
<evidence type="ECO:0000256" key="1">
    <source>
        <dbReference type="ARBA" id="ARBA00001966"/>
    </source>
</evidence>
<dbReference type="InParanoid" id="A0A330L6I8"/>
<gene>
    <name evidence="8" type="ORF">NITLEN_30403</name>
</gene>
<dbReference type="Gene3D" id="3.20.20.70">
    <property type="entry name" value="Aldolase class I"/>
    <property type="match status" value="1"/>
</dbReference>
<keyword evidence="3" id="KW-0949">S-adenosyl-L-methionine</keyword>
<dbReference type="SFLD" id="SFLDG01067">
    <property type="entry name" value="SPASM/twitch_domain_containing"/>
    <property type="match status" value="1"/>
</dbReference>
<dbReference type="PANTHER" id="PTHR11228">
    <property type="entry name" value="RADICAL SAM DOMAIN PROTEIN"/>
    <property type="match status" value="1"/>
</dbReference>
<evidence type="ECO:0000256" key="5">
    <source>
        <dbReference type="ARBA" id="ARBA00023004"/>
    </source>
</evidence>
<dbReference type="RefSeq" id="WP_121989763.1">
    <property type="nucleotide sequence ID" value="NZ_OUNR01000016.1"/>
</dbReference>
<evidence type="ECO:0000259" key="7">
    <source>
        <dbReference type="PROSITE" id="PS51918"/>
    </source>
</evidence>
<protein>
    <recommendedName>
        <fullName evidence="7">Radical SAM core domain-containing protein</fullName>
    </recommendedName>
</protein>
<proteinExistence type="predicted"/>
<dbReference type="SFLD" id="SFLDG01386">
    <property type="entry name" value="main_SPASM_domain-containing"/>
    <property type="match status" value="1"/>
</dbReference>
<keyword evidence="4" id="KW-0479">Metal-binding</keyword>
<accession>A0A330L6I8</accession>
<dbReference type="GO" id="GO:0051539">
    <property type="term" value="F:4 iron, 4 sulfur cluster binding"/>
    <property type="evidence" value="ECO:0007669"/>
    <property type="project" value="UniProtKB-KW"/>
</dbReference>
<dbReference type="OrthoDB" id="9782387at2"/>
<evidence type="ECO:0000256" key="2">
    <source>
        <dbReference type="ARBA" id="ARBA00022485"/>
    </source>
</evidence>
<dbReference type="CDD" id="cd01335">
    <property type="entry name" value="Radical_SAM"/>
    <property type="match status" value="1"/>
</dbReference>
<sequence>MQHLDAQTFLNSLSARSGQDRRPDSATFELTYGCNLRCVHCYNPTHRALPQELTTAEICTILTQMAELGVLTVSLSGGEPSLRPDIEPILRHARRAGLLIWMLTNATRMTPIFVSLLTEIPIAHVFVSIYGATMSTYESMTGVTGSFAHFLHGLDTLKACPFPVTVRMPVTTLNWTEVDACQDLVESRGFKFQYSLDIHPRTDGGSAPLAYRLAPDLKTELDRRKLGAAPPETAPDTCAADEPFISCACGRSRFAVTPYGEMNLCVAFPTPAYDLRTGTLREGWAILKDTVDRAQPNHHYECPTCDVNRFCRQGRSDAWLETGDMSACLPHFKEWATLEHHTHALLDPRRPR</sequence>
<keyword evidence="9" id="KW-1185">Reference proteome</keyword>
<feature type="domain" description="Radical SAM core" evidence="7">
    <location>
        <begin position="20"/>
        <end position="236"/>
    </location>
</feature>
<evidence type="ECO:0000256" key="3">
    <source>
        <dbReference type="ARBA" id="ARBA00022691"/>
    </source>
</evidence>
<dbReference type="EMBL" id="OUNR01000016">
    <property type="protein sequence ID" value="SPP65489.1"/>
    <property type="molecule type" value="Genomic_DNA"/>
</dbReference>
<dbReference type="Proteomes" id="UP000248168">
    <property type="component" value="Unassembled WGS sequence"/>
</dbReference>
<dbReference type="PANTHER" id="PTHR11228:SF7">
    <property type="entry name" value="PQQA PEPTIDE CYCLASE"/>
    <property type="match status" value="1"/>
</dbReference>
<dbReference type="GO" id="GO:0003824">
    <property type="term" value="F:catalytic activity"/>
    <property type="evidence" value="ECO:0007669"/>
    <property type="project" value="InterPro"/>
</dbReference>
<dbReference type="GO" id="GO:0046872">
    <property type="term" value="F:metal ion binding"/>
    <property type="evidence" value="ECO:0007669"/>
    <property type="project" value="UniProtKB-KW"/>
</dbReference>
<dbReference type="InterPro" id="IPR013785">
    <property type="entry name" value="Aldolase_TIM"/>
</dbReference>
<evidence type="ECO:0000256" key="6">
    <source>
        <dbReference type="ARBA" id="ARBA00023014"/>
    </source>
</evidence>
<name>A0A330L6I8_9BACT</name>
<keyword evidence="6" id="KW-0411">Iron-sulfur</keyword>
<dbReference type="SUPFAM" id="SSF102114">
    <property type="entry name" value="Radical SAM enzymes"/>
    <property type="match status" value="1"/>
</dbReference>
<keyword evidence="5" id="KW-0408">Iron</keyword>
<evidence type="ECO:0000313" key="8">
    <source>
        <dbReference type="EMBL" id="SPP65489.1"/>
    </source>
</evidence>
<dbReference type="SFLD" id="SFLDS00029">
    <property type="entry name" value="Radical_SAM"/>
    <property type="match status" value="1"/>
</dbReference>
<dbReference type="InterPro" id="IPR007197">
    <property type="entry name" value="rSAM"/>
</dbReference>
<evidence type="ECO:0000256" key="4">
    <source>
        <dbReference type="ARBA" id="ARBA00022723"/>
    </source>
</evidence>
<dbReference type="InterPro" id="IPR017200">
    <property type="entry name" value="PqqE-like"/>
</dbReference>
<dbReference type="AlphaFoldDB" id="A0A330L6I8"/>
<dbReference type="PROSITE" id="PS51918">
    <property type="entry name" value="RADICAL_SAM"/>
    <property type="match status" value="1"/>
</dbReference>
<dbReference type="InterPro" id="IPR058240">
    <property type="entry name" value="rSAM_sf"/>
</dbReference>
<reference evidence="9" key="1">
    <citation type="submission" date="2018-04" db="EMBL/GenBank/DDBJ databases">
        <authorList>
            <person name="Lucker S."/>
            <person name="Sakoula D."/>
        </authorList>
    </citation>
    <scope>NUCLEOTIDE SEQUENCE [LARGE SCALE GENOMIC DNA]</scope>
</reference>
<keyword evidence="2" id="KW-0004">4Fe-4S</keyword>
<organism evidence="8 9">
    <name type="scientific">Nitrospira lenta</name>
    <dbReference type="NCBI Taxonomy" id="1436998"/>
    <lineage>
        <taxon>Bacteria</taxon>
        <taxon>Pseudomonadati</taxon>
        <taxon>Nitrospirota</taxon>
        <taxon>Nitrospiria</taxon>
        <taxon>Nitrospirales</taxon>
        <taxon>Nitrospiraceae</taxon>
        <taxon>Nitrospira</taxon>
    </lineage>
</organism>